<accession>A0A3M7PZ62</accession>
<dbReference type="AlphaFoldDB" id="A0A3M7PZ62"/>
<proteinExistence type="predicted"/>
<comment type="caution">
    <text evidence="1">The sequence shown here is derived from an EMBL/GenBank/DDBJ whole genome shotgun (WGS) entry which is preliminary data.</text>
</comment>
<dbReference type="Proteomes" id="UP000276133">
    <property type="component" value="Unassembled WGS sequence"/>
</dbReference>
<keyword evidence="2" id="KW-1185">Reference proteome</keyword>
<name>A0A3M7PZ62_BRAPC</name>
<evidence type="ECO:0000313" key="2">
    <source>
        <dbReference type="Proteomes" id="UP000276133"/>
    </source>
</evidence>
<protein>
    <submittedName>
        <fullName evidence="1">Uncharacterized protein</fullName>
    </submittedName>
</protein>
<gene>
    <name evidence="1" type="ORF">BpHYR1_000836</name>
</gene>
<sequence length="81" mass="9727">MGVRYTEDRLYCQYFDNKYKLVQISTVQIKTNLYAFCSSTLLLPFLGSSSTFPHKPHLQFIIYKQNNCNEIWDNKKIIRWL</sequence>
<reference evidence="1 2" key="1">
    <citation type="journal article" date="2018" name="Sci. Rep.">
        <title>Genomic signatures of local adaptation to the degree of environmental predictability in rotifers.</title>
        <authorList>
            <person name="Franch-Gras L."/>
            <person name="Hahn C."/>
            <person name="Garcia-Roger E.M."/>
            <person name="Carmona M.J."/>
            <person name="Serra M."/>
            <person name="Gomez A."/>
        </authorList>
    </citation>
    <scope>NUCLEOTIDE SEQUENCE [LARGE SCALE GENOMIC DNA]</scope>
    <source>
        <strain evidence="1">HYR1</strain>
    </source>
</reference>
<evidence type="ECO:0000313" key="1">
    <source>
        <dbReference type="EMBL" id="RNA04283.1"/>
    </source>
</evidence>
<organism evidence="1 2">
    <name type="scientific">Brachionus plicatilis</name>
    <name type="common">Marine rotifer</name>
    <name type="synonym">Brachionus muelleri</name>
    <dbReference type="NCBI Taxonomy" id="10195"/>
    <lineage>
        <taxon>Eukaryota</taxon>
        <taxon>Metazoa</taxon>
        <taxon>Spiralia</taxon>
        <taxon>Gnathifera</taxon>
        <taxon>Rotifera</taxon>
        <taxon>Eurotatoria</taxon>
        <taxon>Monogononta</taxon>
        <taxon>Pseudotrocha</taxon>
        <taxon>Ploima</taxon>
        <taxon>Brachionidae</taxon>
        <taxon>Brachionus</taxon>
    </lineage>
</organism>
<dbReference type="EMBL" id="REGN01008170">
    <property type="protein sequence ID" value="RNA04283.1"/>
    <property type="molecule type" value="Genomic_DNA"/>
</dbReference>